<dbReference type="AlphaFoldDB" id="A0A915E457"/>
<dbReference type="GO" id="GO:0008202">
    <property type="term" value="P:steroid metabolic process"/>
    <property type="evidence" value="ECO:0007669"/>
    <property type="project" value="TreeGrafter"/>
</dbReference>
<dbReference type="GO" id="GO:0005737">
    <property type="term" value="C:cytoplasm"/>
    <property type="evidence" value="ECO:0007669"/>
    <property type="project" value="TreeGrafter"/>
</dbReference>
<sequence>MRAMEKFTRDVGGYAFLYADIFMTEEEFEQMFDLRLYKQVRQKYYAERAFPSLFDKIKPEINVIEIGNKEYL</sequence>
<accession>A0A915E457</accession>
<evidence type="ECO:0000313" key="1">
    <source>
        <dbReference type="Proteomes" id="UP000887574"/>
    </source>
</evidence>
<dbReference type="WBParaSite" id="jg2629">
    <property type="protein sequence ID" value="jg2629"/>
    <property type="gene ID" value="jg2629"/>
</dbReference>
<keyword evidence="1" id="KW-1185">Reference proteome</keyword>
<dbReference type="Proteomes" id="UP000887574">
    <property type="component" value="Unplaced"/>
</dbReference>
<dbReference type="GO" id="GO:0016020">
    <property type="term" value="C:membrane"/>
    <property type="evidence" value="ECO:0007669"/>
    <property type="project" value="TreeGrafter"/>
</dbReference>
<dbReference type="PANTHER" id="PTHR10801">
    <property type="entry name" value="24-DEHYDROCHOLESTEROL REDUCTASE"/>
    <property type="match status" value="1"/>
</dbReference>
<organism evidence="1 2">
    <name type="scientific">Ditylenchus dipsaci</name>
    <dbReference type="NCBI Taxonomy" id="166011"/>
    <lineage>
        <taxon>Eukaryota</taxon>
        <taxon>Metazoa</taxon>
        <taxon>Ecdysozoa</taxon>
        <taxon>Nematoda</taxon>
        <taxon>Chromadorea</taxon>
        <taxon>Rhabditida</taxon>
        <taxon>Tylenchina</taxon>
        <taxon>Tylenchomorpha</taxon>
        <taxon>Sphaerularioidea</taxon>
        <taxon>Anguinidae</taxon>
        <taxon>Anguininae</taxon>
        <taxon>Ditylenchus</taxon>
    </lineage>
</organism>
<proteinExistence type="predicted"/>
<dbReference type="InterPro" id="IPR040165">
    <property type="entry name" value="Diminuto-like"/>
</dbReference>
<name>A0A915E457_9BILA</name>
<dbReference type="PANTHER" id="PTHR10801:SF2">
    <property type="entry name" value="FAD-BINDING PCMH-TYPE DOMAIN-CONTAINING PROTEIN"/>
    <property type="match status" value="1"/>
</dbReference>
<protein>
    <submittedName>
        <fullName evidence="2">Uncharacterized protein</fullName>
    </submittedName>
</protein>
<reference evidence="2" key="1">
    <citation type="submission" date="2022-11" db="UniProtKB">
        <authorList>
            <consortium name="WormBaseParasite"/>
        </authorList>
    </citation>
    <scope>IDENTIFICATION</scope>
</reference>
<dbReference type="GO" id="GO:0000246">
    <property type="term" value="F:Delta24(24-1) sterol reductase activity"/>
    <property type="evidence" value="ECO:0007669"/>
    <property type="project" value="TreeGrafter"/>
</dbReference>
<evidence type="ECO:0000313" key="2">
    <source>
        <dbReference type="WBParaSite" id="jg2629"/>
    </source>
</evidence>